<accession>A0ABS7FWW8</accession>
<keyword evidence="4" id="KW-1185">Reference proteome</keyword>
<comment type="caution">
    <text evidence="3">The sequence shown here is derived from an EMBL/GenBank/DDBJ whole genome shotgun (WGS) entry which is preliminary data.</text>
</comment>
<feature type="transmembrane region" description="Helical" evidence="2">
    <location>
        <begin position="342"/>
        <end position="363"/>
    </location>
</feature>
<feature type="transmembrane region" description="Helical" evidence="2">
    <location>
        <begin position="422"/>
        <end position="446"/>
    </location>
</feature>
<evidence type="ECO:0000256" key="2">
    <source>
        <dbReference type="SAM" id="Phobius"/>
    </source>
</evidence>
<dbReference type="EMBL" id="JAIBOA010000010">
    <property type="protein sequence ID" value="MBW8484077.1"/>
    <property type="molecule type" value="Genomic_DNA"/>
</dbReference>
<feature type="transmembrane region" description="Helical" evidence="2">
    <location>
        <begin position="175"/>
        <end position="198"/>
    </location>
</feature>
<dbReference type="Proteomes" id="UP000774570">
    <property type="component" value="Unassembled WGS sequence"/>
</dbReference>
<evidence type="ECO:0000313" key="3">
    <source>
        <dbReference type="EMBL" id="MBW8484077.1"/>
    </source>
</evidence>
<feature type="transmembrane region" description="Helical" evidence="2">
    <location>
        <begin position="277"/>
        <end position="294"/>
    </location>
</feature>
<feature type="transmembrane region" description="Helical" evidence="2">
    <location>
        <begin position="250"/>
        <end position="271"/>
    </location>
</feature>
<feature type="compositionally biased region" description="Pro residues" evidence="1">
    <location>
        <begin position="1"/>
        <end position="15"/>
    </location>
</feature>
<keyword evidence="2" id="KW-0812">Transmembrane</keyword>
<gene>
    <name evidence="3" type="ORF">K1Y72_16950</name>
</gene>
<sequence>MPPDVPPEAPPPAPASRPGLDALPAAFLEPPGARPAPPVHPAAGRLAAAAAALLSLTALPAIVLVLPDTTLNVVAAAAAGLGLDTGGQRALLRATGLSLPALLLAVPAAAVAARRFAARAVLLTGVLLLLAGVLAASLAGSVAVVGAVRAVQGAGAGIALPATLVIVWERRSGPLTAVWAGTLAAGLIAAMPVALRAVPLGGPDADWRRALAPVPAAAGAAAAATLLCLVLRAKGTPPLPALRRTERGQLALPLVPAAGFAFLAVLTTFQWSPGGQLAVAAVALVALLGLALAGSRDATAGSPNGCAIVMLTAGLLGYPVAGPLAGLLAAGARAEGGGAVPLAPFLAGGAAALAGALTAGLLPRDAARRAVLGGHALVVAAVVVALSADLTAAPLAALVLGLLGAGLGAALAAALRDAGIGAALFGLALCFPAVLTGQLLVLSLQVGRLQELRPGTVAEQVYGLSAGYRLWLISAGVIAVLLAGACARVTARRNGPAGKAAAGPRAG</sequence>
<feature type="transmembrane region" description="Helical" evidence="2">
    <location>
        <begin position="90"/>
        <end position="113"/>
    </location>
</feature>
<evidence type="ECO:0000256" key="1">
    <source>
        <dbReference type="SAM" id="MobiDB-lite"/>
    </source>
</evidence>
<feature type="transmembrane region" description="Helical" evidence="2">
    <location>
        <begin position="210"/>
        <end position="230"/>
    </location>
</feature>
<keyword evidence="2" id="KW-1133">Transmembrane helix</keyword>
<feature type="transmembrane region" description="Helical" evidence="2">
    <location>
        <begin position="394"/>
        <end position="415"/>
    </location>
</feature>
<evidence type="ECO:0000313" key="4">
    <source>
        <dbReference type="Proteomes" id="UP000774570"/>
    </source>
</evidence>
<feature type="transmembrane region" description="Helical" evidence="2">
    <location>
        <begin position="150"/>
        <end position="168"/>
    </location>
</feature>
<protein>
    <recommendedName>
        <fullName evidence="5">MFS transporter</fullName>
    </recommendedName>
</protein>
<feature type="transmembrane region" description="Helical" evidence="2">
    <location>
        <begin position="466"/>
        <end position="487"/>
    </location>
</feature>
<evidence type="ECO:0008006" key="5">
    <source>
        <dbReference type="Google" id="ProtNLM"/>
    </source>
</evidence>
<feature type="transmembrane region" description="Helical" evidence="2">
    <location>
        <begin position="120"/>
        <end position="144"/>
    </location>
</feature>
<feature type="region of interest" description="Disordered" evidence="1">
    <location>
        <begin position="1"/>
        <end position="27"/>
    </location>
</feature>
<organism evidence="3 4">
    <name type="scientific">Actinomadura parmotrematis</name>
    <dbReference type="NCBI Taxonomy" id="2864039"/>
    <lineage>
        <taxon>Bacteria</taxon>
        <taxon>Bacillati</taxon>
        <taxon>Actinomycetota</taxon>
        <taxon>Actinomycetes</taxon>
        <taxon>Streptosporangiales</taxon>
        <taxon>Thermomonosporaceae</taxon>
        <taxon>Actinomadura</taxon>
    </lineage>
</organism>
<keyword evidence="2" id="KW-0472">Membrane</keyword>
<name>A0ABS7FWW8_9ACTN</name>
<dbReference type="RefSeq" id="WP_220167318.1">
    <property type="nucleotide sequence ID" value="NZ_JAIBOA010000010.1"/>
</dbReference>
<reference evidence="3 4" key="1">
    <citation type="submission" date="2021-07" db="EMBL/GenBank/DDBJ databases">
        <title>Actinomadura sp. PM05-2 isolated from lichen.</title>
        <authorList>
            <person name="Somphong A."/>
            <person name="Phongsopitanun W."/>
            <person name="Tanasupawat S."/>
            <person name="Peongsungnone V."/>
        </authorList>
    </citation>
    <scope>NUCLEOTIDE SEQUENCE [LARGE SCALE GENOMIC DNA]</scope>
    <source>
        <strain evidence="3 4">PM05-2</strain>
    </source>
</reference>
<proteinExistence type="predicted"/>
<feature type="transmembrane region" description="Helical" evidence="2">
    <location>
        <begin position="306"/>
        <end position="330"/>
    </location>
</feature>
<feature type="transmembrane region" description="Helical" evidence="2">
    <location>
        <begin position="370"/>
        <end position="388"/>
    </location>
</feature>